<sequence>SYPAGDKQNGPQCTGKTTLVNEPEADFAQGSSEIPRPAIIREVARMVLKERHFTREDITASPARAAPPRRYRSISMVYLRSLRPRSNWVRVSVRG</sequence>
<dbReference type="Gene3D" id="3.40.50.300">
    <property type="entry name" value="P-loop containing nucleotide triphosphate hydrolases"/>
    <property type="match status" value="1"/>
</dbReference>
<accession>A0A6A5ULY5</accession>
<name>A0A6A5ULY5_9PLEO</name>
<keyword evidence="3" id="KW-1185">Reference proteome</keyword>
<gene>
    <name evidence="2" type="ORF">BU23DRAFT_329750</name>
</gene>
<proteinExistence type="predicted"/>
<organism evidence="2 3">
    <name type="scientific">Bimuria novae-zelandiae CBS 107.79</name>
    <dbReference type="NCBI Taxonomy" id="1447943"/>
    <lineage>
        <taxon>Eukaryota</taxon>
        <taxon>Fungi</taxon>
        <taxon>Dikarya</taxon>
        <taxon>Ascomycota</taxon>
        <taxon>Pezizomycotina</taxon>
        <taxon>Dothideomycetes</taxon>
        <taxon>Pleosporomycetidae</taxon>
        <taxon>Pleosporales</taxon>
        <taxon>Massarineae</taxon>
        <taxon>Didymosphaeriaceae</taxon>
        <taxon>Bimuria</taxon>
    </lineage>
</organism>
<feature type="non-terminal residue" evidence="2">
    <location>
        <position position="1"/>
    </location>
</feature>
<feature type="region of interest" description="Disordered" evidence="1">
    <location>
        <begin position="1"/>
        <end position="33"/>
    </location>
</feature>
<feature type="compositionally biased region" description="Polar residues" evidence="1">
    <location>
        <begin position="9"/>
        <end position="20"/>
    </location>
</feature>
<reference evidence="2" key="1">
    <citation type="journal article" date="2020" name="Stud. Mycol.">
        <title>101 Dothideomycetes genomes: a test case for predicting lifestyles and emergence of pathogens.</title>
        <authorList>
            <person name="Haridas S."/>
            <person name="Albert R."/>
            <person name="Binder M."/>
            <person name="Bloem J."/>
            <person name="Labutti K."/>
            <person name="Salamov A."/>
            <person name="Andreopoulos B."/>
            <person name="Baker S."/>
            <person name="Barry K."/>
            <person name="Bills G."/>
            <person name="Bluhm B."/>
            <person name="Cannon C."/>
            <person name="Castanera R."/>
            <person name="Culley D."/>
            <person name="Daum C."/>
            <person name="Ezra D."/>
            <person name="Gonzalez J."/>
            <person name="Henrissat B."/>
            <person name="Kuo A."/>
            <person name="Liang C."/>
            <person name="Lipzen A."/>
            <person name="Lutzoni F."/>
            <person name="Magnuson J."/>
            <person name="Mondo S."/>
            <person name="Nolan M."/>
            <person name="Ohm R."/>
            <person name="Pangilinan J."/>
            <person name="Park H.-J."/>
            <person name="Ramirez L."/>
            <person name="Alfaro M."/>
            <person name="Sun H."/>
            <person name="Tritt A."/>
            <person name="Yoshinaga Y."/>
            <person name="Zwiers L.-H."/>
            <person name="Turgeon B."/>
            <person name="Goodwin S."/>
            <person name="Spatafora J."/>
            <person name="Crous P."/>
            <person name="Grigoriev I."/>
        </authorList>
    </citation>
    <scope>NUCLEOTIDE SEQUENCE</scope>
    <source>
        <strain evidence="2">CBS 107.79</strain>
    </source>
</reference>
<dbReference type="EMBL" id="ML976749">
    <property type="protein sequence ID" value="KAF1966243.1"/>
    <property type="molecule type" value="Genomic_DNA"/>
</dbReference>
<dbReference type="OrthoDB" id="6118920at2759"/>
<evidence type="ECO:0000313" key="2">
    <source>
        <dbReference type="EMBL" id="KAF1966243.1"/>
    </source>
</evidence>
<dbReference type="InterPro" id="IPR027417">
    <property type="entry name" value="P-loop_NTPase"/>
</dbReference>
<evidence type="ECO:0000256" key="1">
    <source>
        <dbReference type="SAM" id="MobiDB-lite"/>
    </source>
</evidence>
<dbReference type="AlphaFoldDB" id="A0A6A5ULY5"/>
<evidence type="ECO:0000313" key="3">
    <source>
        <dbReference type="Proteomes" id="UP000800036"/>
    </source>
</evidence>
<dbReference type="Proteomes" id="UP000800036">
    <property type="component" value="Unassembled WGS sequence"/>
</dbReference>
<protein>
    <submittedName>
        <fullName evidence="2">Uncharacterized protein</fullName>
    </submittedName>
</protein>